<proteinExistence type="predicted"/>
<organism evidence="1">
    <name type="scientific">Polynucleobacter yangtzensis</name>
    <dbReference type="NCBI Taxonomy" id="1743159"/>
    <lineage>
        <taxon>Bacteria</taxon>
        <taxon>Pseudomonadati</taxon>
        <taxon>Pseudomonadota</taxon>
        <taxon>Betaproteobacteria</taxon>
        <taxon>Burkholderiales</taxon>
        <taxon>Burkholderiaceae</taxon>
        <taxon>Polynucleobacter</taxon>
    </lineage>
</organism>
<sequence length="358" mass="40480">MSYKKIGFDAGLMSLRGTHIAIFDYALQNQKILGNESIVFYDRRSELIQPSVFHKFQKEFDLIPYDSFSELNPVADRGQIDAMYLIKSGERDQYVLPGVPNLIHAVFPQKIDEMHGDIYAYVSKWLSEECSNGKIPYVPHIIDLPQIGVSQRSNLGIPEDALAFGCYGGSDSFNLDFVKKVIAELVAKNSKIYFLFMNIDRFINHPQVIFLPGNSDPVFKSSFINTCDAMLHARGIGESFGLACGEFSMHNKPVITYSLSPQRNHIDVLGSKAILYKGPKDLSEILLGFDKTASQKQNWDCYSQEFSPTAVMKKFDSVFLSDNAVQRIEIDISSSDKIVVQGKRLRKKLRSLSRKLYL</sequence>
<accession>A0A9C7CX85</accession>
<dbReference type="RefSeq" id="WP_281742652.1">
    <property type="nucleotide sequence ID" value="NZ_AP026973.1"/>
</dbReference>
<evidence type="ECO:0000313" key="1">
    <source>
        <dbReference type="EMBL" id="BDT76332.1"/>
    </source>
</evidence>
<reference evidence="1" key="1">
    <citation type="submission" date="2022-11" db="EMBL/GenBank/DDBJ databases">
        <title>Complete Genome Sequences of three Polynucleobacter sp. Subcluster PnecC Strains KF022, KF023, and KF032 Isolated from a Shallow Eutrophic Lake in Japan.</title>
        <authorList>
            <person name="Ogata Y."/>
            <person name="Watanabe K."/>
            <person name="Takemine S."/>
            <person name="Shindo C."/>
            <person name="Kurokawa R."/>
            <person name="Suda W."/>
        </authorList>
    </citation>
    <scope>NUCLEOTIDE SEQUENCE</scope>
    <source>
        <strain evidence="1">KF023</strain>
    </source>
</reference>
<gene>
    <name evidence="1" type="ORF">PKF023_01350</name>
</gene>
<name>A0A9C7CX85_9BURK</name>
<dbReference type="AlphaFoldDB" id="A0A9C7CX85"/>
<dbReference type="SUPFAM" id="SSF53756">
    <property type="entry name" value="UDP-Glycosyltransferase/glycogen phosphorylase"/>
    <property type="match status" value="1"/>
</dbReference>
<dbReference type="Proteomes" id="UP001211097">
    <property type="component" value="Chromosome"/>
</dbReference>
<dbReference type="KEGG" id="pyt:PKF023_01350"/>
<protein>
    <submittedName>
        <fullName evidence="1">Uncharacterized protein</fullName>
    </submittedName>
</protein>
<dbReference type="EMBL" id="AP026973">
    <property type="protein sequence ID" value="BDT76332.1"/>
    <property type="molecule type" value="Genomic_DNA"/>
</dbReference>